<dbReference type="SUPFAM" id="SSF111369">
    <property type="entry name" value="HlyD-like secretion proteins"/>
    <property type="match status" value="1"/>
</dbReference>
<evidence type="ECO:0000259" key="5">
    <source>
        <dbReference type="Pfam" id="PF25973"/>
    </source>
</evidence>
<evidence type="ECO:0000256" key="2">
    <source>
        <dbReference type="ARBA" id="ARBA00009477"/>
    </source>
</evidence>
<evidence type="ECO:0000256" key="3">
    <source>
        <dbReference type="ARBA" id="ARBA00023054"/>
    </source>
</evidence>
<dbReference type="GO" id="GO:0016020">
    <property type="term" value="C:membrane"/>
    <property type="evidence" value="ECO:0007669"/>
    <property type="project" value="InterPro"/>
</dbReference>
<comment type="similarity">
    <text evidence="2">Belongs to the membrane fusion protein (MFP) (TC 8.A.1) family.</text>
</comment>
<dbReference type="InterPro" id="IPR050465">
    <property type="entry name" value="UPF0194_transport"/>
</dbReference>
<dbReference type="AlphaFoldDB" id="A0A8J6TJX3"/>
<keyword evidence="4" id="KW-0812">Transmembrane</keyword>
<dbReference type="GO" id="GO:0030313">
    <property type="term" value="C:cell envelope"/>
    <property type="evidence" value="ECO:0007669"/>
    <property type="project" value="UniProtKB-SubCell"/>
</dbReference>
<dbReference type="Gene3D" id="6.20.50.140">
    <property type="match status" value="1"/>
</dbReference>
<keyword evidence="4" id="KW-1133">Transmembrane helix</keyword>
<proteinExistence type="inferred from homology"/>
<feature type="transmembrane region" description="Helical" evidence="4">
    <location>
        <begin position="6"/>
        <end position="25"/>
    </location>
</feature>
<evidence type="ECO:0000256" key="4">
    <source>
        <dbReference type="SAM" id="Phobius"/>
    </source>
</evidence>
<feature type="domain" description="YknX-like beta-barrel" evidence="6">
    <location>
        <begin position="271"/>
        <end position="344"/>
    </location>
</feature>
<dbReference type="InterPro" id="IPR058636">
    <property type="entry name" value="Beta-barrel_YknX"/>
</dbReference>
<dbReference type="PANTHER" id="PTHR32347:SF23">
    <property type="entry name" value="BLL5650 PROTEIN"/>
    <property type="match status" value="1"/>
</dbReference>
<dbReference type="Gene3D" id="2.40.30.170">
    <property type="match status" value="1"/>
</dbReference>
<keyword evidence="3" id="KW-0175">Coiled coil</keyword>
<dbReference type="InterPro" id="IPR006143">
    <property type="entry name" value="RND_pump_MFP"/>
</dbReference>
<evidence type="ECO:0000313" key="7">
    <source>
        <dbReference type="EMBL" id="MBC8336990.1"/>
    </source>
</evidence>
<organism evidence="7 8">
    <name type="scientific">Candidatus Desulfolinea nitratireducens</name>
    <dbReference type="NCBI Taxonomy" id="2841698"/>
    <lineage>
        <taxon>Bacteria</taxon>
        <taxon>Bacillati</taxon>
        <taxon>Chloroflexota</taxon>
        <taxon>Anaerolineae</taxon>
        <taxon>Anaerolineales</taxon>
        <taxon>Anaerolineales incertae sedis</taxon>
        <taxon>Candidatus Desulfolinea</taxon>
    </lineage>
</organism>
<keyword evidence="4" id="KW-0472">Membrane</keyword>
<sequence length="427" mass="46026">MSKKTWIIIIVVTIVAVGAFVTINANAKNVASSEYQTVEIERGNLTATVGATGTVRSNQSALLNWQTSGTVDNVNVNVGDEVTAGAILASLERTSLSQNIIMAQSDLVSAEKNMDDLLQSGTAGAQARVDLRNAEDVLEKAQDYRNSLNDPYEFEEIRYQTINGKRFPTLKTIKVDEADDETKEKSDQDLALAQAKYDDALRAWERVSEGPHKSDVTAAQAQIDAAQATMNLARLTAPFESTVTQIDIMPGDQVSAGTLGFRIDDLSHLLVDVELSEVDINRVSIGQVVALSFDAILEEEYHGEVIKVGQIGNEVQGAVNFIVTVELIDADELVRPGMTAAVNIVVKEIEDTILIPNRAVRLVDGNRVVYILKDGMPEMVEIRLGASAEAMSVLASNDLEEGDLIILNPPSNFDMGGGPPGSGQGRN</sequence>
<dbReference type="Pfam" id="PF25973">
    <property type="entry name" value="BSH_CzcB"/>
    <property type="match status" value="1"/>
</dbReference>
<evidence type="ECO:0000259" key="6">
    <source>
        <dbReference type="Pfam" id="PF25990"/>
    </source>
</evidence>
<dbReference type="Gene3D" id="2.40.50.100">
    <property type="match status" value="1"/>
</dbReference>
<accession>A0A8J6TJX3</accession>
<dbReference type="GO" id="GO:0022857">
    <property type="term" value="F:transmembrane transporter activity"/>
    <property type="evidence" value="ECO:0007669"/>
    <property type="project" value="InterPro"/>
</dbReference>
<evidence type="ECO:0000256" key="1">
    <source>
        <dbReference type="ARBA" id="ARBA00004196"/>
    </source>
</evidence>
<protein>
    <submittedName>
        <fullName evidence="7">Efflux RND transporter periplasmic adaptor subunit</fullName>
    </submittedName>
</protein>
<dbReference type="NCBIfam" id="TIGR01730">
    <property type="entry name" value="RND_mfp"/>
    <property type="match status" value="1"/>
</dbReference>
<evidence type="ECO:0000313" key="8">
    <source>
        <dbReference type="Proteomes" id="UP000614469"/>
    </source>
</evidence>
<comment type="subcellular location">
    <subcellularLocation>
        <location evidence="1">Cell envelope</location>
    </subcellularLocation>
</comment>
<reference evidence="7 8" key="1">
    <citation type="submission" date="2020-08" db="EMBL/GenBank/DDBJ databases">
        <title>Bridging the membrane lipid divide: bacteria of the FCB group superphylum have the potential to synthesize archaeal ether lipids.</title>
        <authorList>
            <person name="Villanueva L."/>
            <person name="Von Meijenfeldt F.A.B."/>
            <person name="Westbye A.B."/>
            <person name="Yadav S."/>
            <person name="Hopmans E.C."/>
            <person name="Dutilh B.E."/>
            <person name="Sinninghe Damste J.S."/>
        </authorList>
    </citation>
    <scope>NUCLEOTIDE SEQUENCE [LARGE SCALE GENOMIC DNA]</scope>
    <source>
        <strain evidence="7">NIOZ-UU36</strain>
    </source>
</reference>
<name>A0A8J6TJX3_9CHLR</name>
<comment type="caution">
    <text evidence="7">The sequence shown here is derived from an EMBL/GenBank/DDBJ whole genome shotgun (WGS) entry which is preliminary data.</text>
</comment>
<dbReference type="EMBL" id="JACNJN010000218">
    <property type="protein sequence ID" value="MBC8336990.1"/>
    <property type="molecule type" value="Genomic_DNA"/>
</dbReference>
<dbReference type="PANTHER" id="PTHR32347">
    <property type="entry name" value="EFFLUX SYSTEM COMPONENT YKNX-RELATED"/>
    <property type="match status" value="1"/>
</dbReference>
<dbReference type="Proteomes" id="UP000614469">
    <property type="component" value="Unassembled WGS sequence"/>
</dbReference>
<feature type="domain" description="CzcB-like barrel-sandwich hybrid" evidence="5">
    <location>
        <begin position="66"/>
        <end position="264"/>
    </location>
</feature>
<dbReference type="Pfam" id="PF25990">
    <property type="entry name" value="Beta-barrel_YknX"/>
    <property type="match status" value="1"/>
</dbReference>
<gene>
    <name evidence="7" type="ORF">H8E29_17175</name>
</gene>
<dbReference type="InterPro" id="IPR058647">
    <property type="entry name" value="BSH_CzcB-like"/>
</dbReference>